<comment type="caution">
    <text evidence="1">The sequence shown here is derived from an EMBL/GenBank/DDBJ whole genome shotgun (WGS) entry which is preliminary data.</text>
</comment>
<reference evidence="1 2" key="1">
    <citation type="submission" date="2024-11" db="EMBL/GenBank/DDBJ databases">
        <title>A near-complete genome assembly of Cinchona calisaya.</title>
        <authorList>
            <person name="Lian D.C."/>
            <person name="Zhao X.W."/>
            <person name="Wei L."/>
        </authorList>
    </citation>
    <scope>NUCLEOTIDE SEQUENCE [LARGE SCALE GENOMIC DNA]</scope>
    <source>
        <tissue evidence="1">Nenye</tissue>
    </source>
</reference>
<proteinExistence type="predicted"/>
<organism evidence="1 2">
    <name type="scientific">Cinchona calisaya</name>
    <dbReference type="NCBI Taxonomy" id="153742"/>
    <lineage>
        <taxon>Eukaryota</taxon>
        <taxon>Viridiplantae</taxon>
        <taxon>Streptophyta</taxon>
        <taxon>Embryophyta</taxon>
        <taxon>Tracheophyta</taxon>
        <taxon>Spermatophyta</taxon>
        <taxon>Magnoliopsida</taxon>
        <taxon>eudicotyledons</taxon>
        <taxon>Gunneridae</taxon>
        <taxon>Pentapetalae</taxon>
        <taxon>asterids</taxon>
        <taxon>lamiids</taxon>
        <taxon>Gentianales</taxon>
        <taxon>Rubiaceae</taxon>
        <taxon>Cinchonoideae</taxon>
        <taxon>Cinchoneae</taxon>
        <taxon>Cinchona</taxon>
    </lineage>
</organism>
<keyword evidence="2" id="KW-1185">Reference proteome</keyword>
<name>A0ABD3ATS0_9GENT</name>
<dbReference type="Proteomes" id="UP001630127">
    <property type="component" value="Unassembled WGS sequence"/>
</dbReference>
<dbReference type="AlphaFoldDB" id="A0ABD3ATS0"/>
<protein>
    <submittedName>
        <fullName evidence="1">Uncharacterized protein</fullName>
    </submittedName>
</protein>
<dbReference type="EMBL" id="JBJUIK010000002">
    <property type="protein sequence ID" value="KAL3534600.1"/>
    <property type="molecule type" value="Genomic_DNA"/>
</dbReference>
<sequence length="104" mass="11809">MLLLEEISSTLSHPASFANIREFLIASASTKVDSASPSLHSAHIFSSLPFLSPAIMLYIHIFFSFCQLHLPPLYKFLLQKSYLRPDLVEYICFFRAPVLDSLVF</sequence>
<evidence type="ECO:0000313" key="2">
    <source>
        <dbReference type="Proteomes" id="UP001630127"/>
    </source>
</evidence>
<evidence type="ECO:0000313" key="1">
    <source>
        <dbReference type="EMBL" id="KAL3534600.1"/>
    </source>
</evidence>
<gene>
    <name evidence="1" type="ORF">ACH5RR_003061</name>
</gene>
<accession>A0ABD3ATS0</accession>